<feature type="non-terminal residue" evidence="2">
    <location>
        <position position="673"/>
    </location>
</feature>
<dbReference type="STRING" id="33528.ENSGAFP00000006146"/>
<feature type="region of interest" description="Disordered" evidence="1">
    <location>
        <begin position="121"/>
        <end position="141"/>
    </location>
</feature>
<feature type="region of interest" description="Disordered" evidence="1">
    <location>
        <begin position="495"/>
        <end position="543"/>
    </location>
</feature>
<feature type="compositionally biased region" description="Basic and acidic residues" evidence="1">
    <location>
        <begin position="159"/>
        <end position="170"/>
    </location>
</feature>
<dbReference type="EMBL" id="NHOQ01000318">
    <property type="protein sequence ID" value="PWA30889.1"/>
    <property type="molecule type" value="Genomic_DNA"/>
</dbReference>
<protein>
    <submittedName>
        <fullName evidence="2">Uncharacterized protein</fullName>
    </submittedName>
</protein>
<feature type="region of interest" description="Disordered" evidence="1">
    <location>
        <begin position="157"/>
        <end position="231"/>
    </location>
</feature>
<evidence type="ECO:0000313" key="2">
    <source>
        <dbReference type="EMBL" id="PWA30889.1"/>
    </source>
</evidence>
<keyword evidence="3" id="KW-1185">Reference proteome</keyword>
<feature type="compositionally biased region" description="Basic and acidic residues" evidence="1">
    <location>
        <begin position="121"/>
        <end position="132"/>
    </location>
</feature>
<accession>A0A315W5J4</accession>
<feature type="compositionally biased region" description="Basic and acidic residues" evidence="1">
    <location>
        <begin position="524"/>
        <end position="538"/>
    </location>
</feature>
<comment type="caution">
    <text evidence="2">The sequence shown here is derived from an EMBL/GenBank/DDBJ whole genome shotgun (WGS) entry which is preliminary data.</text>
</comment>
<evidence type="ECO:0000256" key="1">
    <source>
        <dbReference type="SAM" id="MobiDB-lite"/>
    </source>
</evidence>
<name>A0A315W5J4_GAMAF</name>
<sequence>MDLSSSERRSISAAPLFSDFLLCASVFFPLLLTRGRWVTGRHAHFCCCSVALQACGQRHLLDTHKMDREVAQILRLSFYPDQHHEFFSSPLPTKMKSEHNIQQPEPKLSEVLSSLHLSKKGVENKDPGEAGRRPFLQPGGSRLPVLAKSLKLQAPPVFKESHSKWEEKPLAGKTKKKACTRPVPFNFSQRRTTRRGTENSEPLTAPQSRTQGNQPEQSSFKTPSKHQDLVKNSGKSLGKTVVNAAHISRQPGPKLKTLAHLKNPTSGKMANQNVSITSDQAHLHPDVSLDVPKTSAAHQTVSLTTQASCSNPLNEKSENCQPDHAVLLNIRRNECVGRATQPVVTPKHSKQYNYLPQRVSVKKTQQKEGTFAGPVRSVTFSPDAAALLSILQNEGVKDAMSRSSVCPPGRGTSIYTAQRVPVKKSCPDSTNSTKAAFKEAAKTKWTPQRVRSTKHQPMSAMKWYPSPCGTVGHASYKRNIHPCQEEVVQKLFDDPEDDRITASTDNNPSAKSEHISAPSSSNKPSREEKAETGRRNGDNDEEDVEKMKTFLHAPPRESVIFFSTGKKLIRGPRFENQEASARPDQVLSGQKKFTTAQSDVSEPTHQKDSVVQRLRSVAMLRKRFPPLEELRIDEEVATYTSVSVPGASEFVRPRCGNPLASVLHFEESMQSET</sequence>
<evidence type="ECO:0000313" key="3">
    <source>
        <dbReference type="Proteomes" id="UP000250572"/>
    </source>
</evidence>
<feature type="compositionally biased region" description="Polar residues" evidence="1">
    <location>
        <begin position="199"/>
        <end position="222"/>
    </location>
</feature>
<reference evidence="2 3" key="1">
    <citation type="journal article" date="2018" name="G3 (Bethesda)">
        <title>A High-Quality Reference Genome for the Invasive Mosquitofish Gambusia affinis Using a Chicago Library.</title>
        <authorList>
            <person name="Hoffberg S.L."/>
            <person name="Troendle N.J."/>
            <person name="Glenn T.C."/>
            <person name="Mahmud O."/>
            <person name="Louha S."/>
            <person name="Chalopin D."/>
            <person name="Bennetzen J.L."/>
            <person name="Mauricio R."/>
        </authorList>
    </citation>
    <scope>NUCLEOTIDE SEQUENCE [LARGE SCALE GENOMIC DNA]</scope>
    <source>
        <strain evidence="2">NE01/NJP1002.9</strain>
        <tissue evidence="2">Muscle</tissue>
    </source>
</reference>
<feature type="region of interest" description="Disordered" evidence="1">
    <location>
        <begin position="423"/>
        <end position="458"/>
    </location>
</feature>
<feature type="region of interest" description="Disordered" evidence="1">
    <location>
        <begin position="574"/>
        <end position="608"/>
    </location>
</feature>
<dbReference type="Proteomes" id="UP000250572">
    <property type="component" value="Unassembled WGS sequence"/>
</dbReference>
<organism evidence="2 3">
    <name type="scientific">Gambusia affinis</name>
    <name type="common">Western mosquitofish</name>
    <name type="synonym">Heterandria affinis</name>
    <dbReference type="NCBI Taxonomy" id="33528"/>
    <lineage>
        <taxon>Eukaryota</taxon>
        <taxon>Metazoa</taxon>
        <taxon>Chordata</taxon>
        <taxon>Craniata</taxon>
        <taxon>Vertebrata</taxon>
        <taxon>Euteleostomi</taxon>
        <taxon>Actinopterygii</taxon>
        <taxon>Neopterygii</taxon>
        <taxon>Teleostei</taxon>
        <taxon>Neoteleostei</taxon>
        <taxon>Acanthomorphata</taxon>
        <taxon>Ovalentaria</taxon>
        <taxon>Atherinomorphae</taxon>
        <taxon>Cyprinodontiformes</taxon>
        <taxon>Poeciliidae</taxon>
        <taxon>Poeciliinae</taxon>
        <taxon>Gambusia</taxon>
    </lineage>
</organism>
<feature type="compositionally biased region" description="Polar residues" evidence="1">
    <location>
        <begin position="587"/>
        <end position="601"/>
    </location>
</feature>
<gene>
    <name evidence="2" type="ORF">CCH79_00010730</name>
</gene>
<feature type="compositionally biased region" description="Polar residues" evidence="1">
    <location>
        <begin position="501"/>
        <end position="510"/>
    </location>
</feature>
<dbReference type="AlphaFoldDB" id="A0A315W5J4"/>
<proteinExistence type="predicted"/>